<organism evidence="2">
    <name type="scientific">Agrobacterium tumefaciens</name>
    <dbReference type="NCBI Taxonomy" id="358"/>
    <lineage>
        <taxon>Bacteria</taxon>
        <taxon>Pseudomonadati</taxon>
        <taxon>Pseudomonadota</taxon>
        <taxon>Alphaproteobacteria</taxon>
        <taxon>Hyphomicrobiales</taxon>
        <taxon>Rhizobiaceae</taxon>
        <taxon>Rhizobium/Agrobacterium group</taxon>
        <taxon>Agrobacterium</taxon>
        <taxon>Agrobacterium tumefaciens complex</taxon>
    </lineage>
</organism>
<proteinExistence type="predicted"/>
<feature type="region of interest" description="Disordered" evidence="1">
    <location>
        <begin position="1"/>
        <end position="39"/>
    </location>
</feature>
<sequence>MPIGGITAARTVNCRGMPSPNPSRGAIARASASSKHRDVKPCLHLGTGKHGVCDWNAGAKRKTTFGPERKSSSVLNVH</sequence>
<accession>Q9WWC8</accession>
<gene>
    <name evidence="2" type="primary">attU</name>
</gene>
<dbReference type="EMBL" id="U59485">
    <property type="protein sequence ID" value="AAD43995.1"/>
    <property type="molecule type" value="Genomic_DNA"/>
</dbReference>
<name>Q9WWC8_AGRTU</name>
<reference evidence="2" key="1">
    <citation type="journal article" date="2000" name="Biochim. Biophys. Acta">
        <title>A region of the Agrobacterium tumefaciens chromosome containing genes required for virulence and attachment to host cells.</title>
        <authorList>
            <person name="Matthysse A.G."/>
            <person name="Yarnall H."/>
            <person name="Boles S.B."/>
            <person name="McMahan S."/>
        </authorList>
    </citation>
    <scope>NUCLEOTIDE SEQUENCE</scope>
    <source>
        <strain evidence="2">C58</strain>
    </source>
</reference>
<protein>
    <submittedName>
        <fullName evidence="2">AttU</fullName>
    </submittedName>
</protein>
<dbReference type="AlphaFoldDB" id="Q9WWC8"/>
<evidence type="ECO:0000256" key="1">
    <source>
        <dbReference type="SAM" id="MobiDB-lite"/>
    </source>
</evidence>
<evidence type="ECO:0000313" key="2">
    <source>
        <dbReference type="EMBL" id="AAD43995.1"/>
    </source>
</evidence>
<feature type="compositionally biased region" description="Low complexity" evidence="1">
    <location>
        <begin position="23"/>
        <end position="33"/>
    </location>
</feature>